<organism evidence="1 2">
    <name type="scientific">Periplaneta americana</name>
    <name type="common">American cockroach</name>
    <name type="synonym">Blatta americana</name>
    <dbReference type="NCBI Taxonomy" id="6978"/>
    <lineage>
        <taxon>Eukaryota</taxon>
        <taxon>Metazoa</taxon>
        <taxon>Ecdysozoa</taxon>
        <taxon>Arthropoda</taxon>
        <taxon>Hexapoda</taxon>
        <taxon>Insecta</taxon>
        <taxon>Pterygota</taxon>
        <taxon>Neoptera</taxon>
        <taxon>Polyneoptera</taxon>
        <taxon>Dictyoptera</taxon>
        <taxon>Blattodea</taxon>
        <taxon>Blattoidea</taxon>
        <taxon>Blattidae</taxon>
        <taxon>Blattinae</taxon>
        <taxon>Periplaneta</taxon>
    </lineage>
</organism>
<evidence type="ECO:0000313" key="1">
    <source>
        <dbReference type="EMBL" id="KAJ4433098.1"/>
    </source>
</evidence>
<keyword evidence="2" id="KW-1185">Reference proteome</keyword>
<evidence type="ECO:0000313" key="2">
    <source>
        <dbReference type="Proteomes" id="UP001148838"/>
    </source>
</evidence>
<proteinExistence type="predicted"/>
<dbReference type="EMBL" id="JAJSOF020000027">
    <property type="protein sequence ID" value="KAJ4433098.1"/>
    <property type="molecule type" value="Genomic_DNA"/>
</dbReference>
<protein>
    <submittedName>
        <fullName evidence="1">Uncharacterized protein</fullName>
    </submittedName>
</protein>
<name>A0ABQ8SGG2_PERAM</name>
<comment type="caution">
    <text evidence="1">The sequence shown here is derived from an EMBL/GenBank/DDBJ whole genome shotgun (WGS) entry which is preliminary data.</text>
</comment>
<accession>A0ABQ8SGG2</accession>
<dbReference type="Proteomes" id="UP001148838">
    <property type="component" value="Unassembled WGS sequence"/>
</dbReference>
<gene>
    <name evidence="1" type="ORF">ANN_15355</name>
</gene>
<sequence length="203" mass="23986">MSQLTARAEGHYYVAFAKSDGYLVFAREVMDTVPTGFRERTEDVNGFWQYLKSTSPLFRPLKRRSYIKITMYLHSSACGFNICLAQVKILAATVCMSFTKNSTLKTAFRYVKRMSRMSPRYRTSSCCGTGEQLRRLRWLWYVAHMGESRNAYRVLVGTPEGKRPLGRPRRRWEDNIKMDLRELEYDARDWINFAKDRDRWVLM</sequence>
<reference evidence="1 2" key="1">
    <citation type="journal article" date="2022" name="Allergy">
        <title>Genome assembly and annotation of Periplaneta americana reveal a comprehensive cockroach allergen profile.</title>
        <authorList>
            <person name="Wang L."/>
            <person name="Xiong Q."/>
            <person name="Saelim N."/>
            <person name="Wang L."/>
            <person name="Nong W."/>
            <person name="Wan A.T."/>
            <person name="Shi M."/>
            <person name="Liu X."/>
            <person name="Cao Q."/>
            <person name="Hui J.H.L."/>
            <person name="Sookrung N."/>
            <person name="Leung T.F."/>
            <person name="Tungtrongchitr A."/>
            <person name="Tsui S.K.W."/>
        </authorList>
    </citation>
    <scope>NUCLEOTIDE SEQUENCE [LARGE SCALE GENOMIC DNA]</scope>
    <source>
        <strain evidence="1">PWHHKU_190912</strain>
    </source>
</reference>